<evidence type="ECO:0000256" key="5">
    <source>
        <dbReference type="SAM" id="MobiDB-lite"/>
    </source>
</evidence>
<dbReference type="Pfam" id="PF08662">
    <property type="entry name" value="eIF2A"/>
    <property type="match status" value="2"/>
</dbReference>
<dbReference type="GO" id="GO:0022627">
    <property type="term" value="C:cytosolic small ribosomal subunit"/>
    <property type="evidence" value="ECO:0007669"/>
    <property type="project" value="TreeGrafter"/>
</dbReference>
<proteinExistence type="predicted"/>
<evidence type="ECO:0000313" key="7">
    <source>
        <dbReference type="EMBL" id="EJK45013.1"/>
    </source>
</evidence>
<keyword evidence="4" id="KW-0648">Protein biosynthesis</keyword>
<feature type="region of interest" description="Disordered" evidence="5">
    <location>
        <begin position="498"/>
        <end position="605"/>
    </location>
</feature>
<gene>
    <name evidence="7" type="ORF">THAOC_36402</name>
</gene>
<feature type="compositionally biased region" description="Basic and acidic residues" evidence="5">
    <location>
        <begin position="561"/>
        <end position="601"/>
    </location>
</feature>
<protein>
    <recommendedName>
        <fullName evidence="6">Translation initiation factor beta propellor-like domain-containing protein</fullName>
    </recommendedName>
</protein>
<feature type="domain" description="Translation initiation factor beta propellor-like" evidence="6">
    <location>
        <begin position="197"/>
        <end position="354"/>
    </location>
</feature>
<dbReference type="AlphaFoldDB" id="K0QZF1"/>
<keyword evidence="8" id="KW-1185">Reference proteome</keyword>
<feature type="compositionally biased region" description="Low complexity" evidence="5">
    <location>
        <begin position="539"/>
        <end position="553"/>
    </location>
</feature>
<feature type="compositionally biased region" description="Basic and acidic residues" evidence="5">
    <location>
        <begin position="512"/>
        <end position="522"/>
    </location>
</feature>
<sequence>PGGKRAFVHDPAAGVVRCDLDAPAGGTAPATTAFLPGTAAVQLCRPSPRGTYLVTWERPSPSLPENLRVWSAETGAMVKGFSCKKATLRTLQWTHDESLVFHMVTNEIHIYDARTFDRRGRVRCQSVTSFSLPERKGLPSNVIPPKEARYTLTTFAAGVKGKPARIDMLRYPDRMGRESSTTVDKVNVPSGPSLACKTLFNAEEVNVKWSPRADACLALASTAVDATGESYYGSSHLFLFLESDRKNPTAGSVIQVPLPAESTKTEKGIVPIVECQWIPNPMITGVVPFGVISGRMPALASLHHGQTGEPTFLLGRAHRNTMDVSPHGRFVVCGGYGNLAGGMDFWDRNKGKKIPRHVVLPPGGGGEATSYVTIKDASDLTVTSSNPVVGHQWSPDGRTYVVSTTSPRMNVDNGVALYRYDGSKVDESRLPWDNDKYRPDRLLAAEFVPAPFPEDDGAYYYYDDRPQSPAPRSRYTELKGKDADDALARLQAADAAAAKAGGKASSAPAKALAERMRREREGGAAAVSGVKVQAGRKGPVGSSASVVGGSAPANQKSKSAIRRDKQKLAKEKAEKEAEEAERRKAEEEKAKIEANRTDPAKRSKKIKKVLKQIDEIKAKRDGGAELNEDQVAKLATEEELRKELAELGL</sequence>
<dbReference type="GO" id="GO:0000049">
    <property type="term" value="F:tRNA binding"/>
    <property type="evidence" value="ECO:0007669"/>
    <property type="project" value="TreeGrafter"/>
</dbReference>
<name>K0QZF1_THAOC</name>
<dbReference type="GO" id="GO:0003729">
    <property type="term" value="F:mRNA binding"/>
    <property type="evidence" value="ECO:0007669"/>
    <property type="project" value="TreeGrafter"/>
</dbReference>
<dbReference type="GO" id="GO:0003743">
    <property type="term" value="F:translation initiation factor activity"/>
    <property type="evidence" value="ECO:0007669"/>
    <property type="project" value="UniProtKB-KW"/>
</dbReference>
<dbReference type="SUPFAM" id="SSF82171">
    <property type="entry name" value="DPP6 N-terminal domain-like"/>
    <property type="match status" value="1"/>
</dbReference>
<feature type="domain" description="Translation initiation factor beta propellor-like" evidence="6">
    <location>
        <begin position="379"/>
        <end position="428"/>
    </location>
</feature>
<keyword evidence="1" id="KW-0396">Initiation factor</keyword>
<dbReference type="EMBL" id="AGNL01048930">
    <property type="protein sequence ID" value="EJK45013.1"/>
    <property type="molecule type" value="Genomic_DNA"/>
</dbReference>
<dbReference type="PANTHER" id="PTHR13227">
    <property type="entry name" value="EUKARYOTIC TRANSLATION INITIATION FACTOR 2A"/>
    <property type="match status" value="1"/>
</dbReference>
<dbReference type="OrthoDB" id="2194683at2759"/>
<evidence type="ECO:0000313" key="8">
    <source>
        <dbReference type="Proteomes" id="UP000266841"/>
    </source>
</evidence>
<evidence type="ECO:0000256" key="1">
    <source>
        <dbReference type="ARBA" id="ARBA00022540"/>
    </source>
</evidence>
<dbReference type="InterPro" id="IPR011387">
    <property type="entry name" value="TIF2A"/>
</dbReference>
<feature type="non-terminal residue" evidence="7">
    <location>
        <position position="1"/>
    </location>
</feature>
<evidence type="ECO:0000259" key="6">
    <source>
        <dbReference type="Pfam" id="PF08662"/>
    </source>
</evidence>
<reference evidence="7 8" key="1">
    <citation type="journal article" date="2012" name="Genome Biol.">
        <title>Genome and low-iron response of an oceanic diatom adapted to chronic iron limitation.</title>
        <authorList>
            <person name="Lommer M."/>
            <person name="Specht M."/>
            <person name="Roy A.S."/>
            <person name="Kraemer L."/>
            <person name="Andreson R."/>
            <person name="Gutowska M.A."/>
            <person name="Wolf J."/>
            <person name="Bergner S.V."/>
            <person name="Schilhabel M.B."/>
            <person name="Klostermeier U.C."/>
            <person name="Beiko R.G."/>
            <person name="Rosenstiel P."/>
            <person name="Hippler M."/>
            <person name="Laroche J."/>
        </authorList>
    </citation>
    <scope>NUCLEOTIDE SEQUENCE [LARGE SCALE GENOMIC DNA]</scope>
    <source>
        <strain evidence="7 8">CCMP1005</strain>
    </source>
</reference>
<dbReference type="eggNOG" id="KOG2315">
    <property type="taxonomic scope" value="Eukaryota"/>
</dbReference>
<dbReference type="GO" id="GO:0043022">
    <property type="term" value="F:ribosome binding"/>
    <property type="evidence" value="ECO:0007669"/>
    <property type="project" value="TreeGrafter"/>
</dbReference>
<dbReference type="InterPro" id="IPR013979">
    <property type="entry name" value="TIF_beta_prop-like"/>
</dbReference>
<keyword evidence="3" id="KW-0677">Repeat</keyword>
<feature type="compositionally biased region" description="Low complexity" evidence="5">
    <location>
        <begin position="498"/>
        <end position="511"/>
    </location>
</feature>
<accession>K0QZF1</accession>
<evidence type="ECO:0000256" key="2">
    <source>
        <dbReference type="ARBA" id="ARBA00022574"/>
    </source>
</evidence>
<organism evidence="7 8">
    <name type="scientific">Thalassiosira oceanica</name>
    <name type="common">Marine diatom</name>
    <dbReference type="NCBI Taxonomy" id="159749"/>
    <lineage>
        <taxon>Eukaryota</taxon>
        <taxon>Sar</taxon>
        <taxon>Stramenopiles</taxon>
        <taxon>Ochrophyta</taxon>
        <taxon>Bacillariophyta</taxon>
        <taxon>Coscinodiscophyceae</taxon>
        <taxon>Thalassiosirophycidae</taxon>
        <taxon>Thalassiosirales</taxon>
        <taxon>Thalassiosiraceae</taxon>
        <taxon>Thalassiosira</taxon>
    </lineage>
</organism>
<evidence type="ECO:0000256" key="3">
    <source>
        <dbReference type="ARBA" id="ARBA00022737"/>
    </source>
</evidence>
<evidence type="ECO:0000256" key="4">
    <source>
        <dbReference type="ARBA" id="ARBA00022917"/>
    </source>
</evidence>
<keyword evidence="2" id="KW-0853">WD repeat</keyword>
<dbReference type="PANTHER" id="PTHR13227:SF0">
    <property type="entry name" value="EUKARYOTIC TRANSLATION INITIATION FACTOR 2A"/>
    <property type="match status" value="1"/>
</dbReference>
<dbReference type="OMA" id="RCCAYSP"/>
<comment type="caution">
    <text evidence="7">The sequence shown here is derived from an EMBL/GenBank/DDBJ whole genome shotgun (WGS) entry which is preliminary data.</text>
</comment>
<dbReference type="Proteomes" id="UP000266841">
    <property type="component" value="Unassembled WGS sequence"/>
</dbReference>